<dbReference type="SMART" id="SM00487">
    <property type="entry name" value="DEXDc"/>
    <property type="match status" value="1"/>
</dbReference>
<accession>A0AAW2HV83</accession>
<evidence type="ECO:0000256" key="2">
    <source>
        <dbReference type="ARBA" id="ARBA00022490"/>
    </source>
</evidence>
<dbReference type="EMBL" id="JARGDH010000003">
    <property type="protein sequence ID" value="KAL0273758.1"/>
    <property type="molecule type" value="Genomic_DNA"/>
</dbReference>
<sequence>MAYETFDWEDHKPLAGFPQKYDSEKNTLVTPKGELKNAHTTGTVEKVLNCKIYRKVGLDVVFHPLNIKCNLRDIHFDFMPVEGDMVSLTAEISVNHDSENLTEELCHIKQMSPLLVKEGRGSITLFDGLYENEKFLAVIENKILFKKEFCDVDFKPFLGCEVLYKAIESDQGKYNWRALSVKPVDEISKTDEEEEYKCPSEVEIVGNTEIGPLISCEKREITLKVKNKGETKLVLEYISFRSCKSNSQISLKYPNPSRSIVILSGCSVDVSFVCEAKFLGISDETVVFSFEKFKVAQRLIVNVTMKDPLPVSDSRMRKKKNFLTWNDFDDSDASICKPKSGSRFEKTNNYVRKIPTGLLKIVLADPEVIAYSKDTEIRNALKKYAPYLSKPLTESNYEDRLHMSVDLEEIEQTIEYKKCDIYNAILHEKDDYFTIDVKEGNKIWKVGTKVKVKQPWSELNTRKQIGYVIESKKDLLAVRFHESFTDSYNGGTCDVSFIPNRKTYLMCHQAIETAVKCLGTSWFFPGYIHEKDPLLEIEAEPSDGTDSPSGNYIIKAGSGVPNDNGTRKINWFSSKLNDIQKQAIVRVLEGRGRPFPYVIFGPPGTGKTVTVVELILQIYHLFPCSSRILVAAPSNSAADNICCLLLKFKKFLPGEMVRLISESRLMEGDLPECIRPYCLKGDFGMVDGNPCRIKRSFGTQRLVIGTCAICGNLRAVNPIPNFSHIIIDEAGQAGEPEALIPISFADRENTQVVLCGDTEQLGPVFLSRHAKYFNMAVGFLNRLSSTKPYIKNKIRFPETQGFDPRVVTRLRINYRSVPEILNLASRLFYNSELIPVVSQTEGFEADIIRMFNFESKGRDTPPAIIFHGLRGECLREEGSSSWYNPLEVGIVTPYNLQAEKIRLLANKLDIRVPEVGSVELFQGQERYAIILSTTRSSQKNEKGVIKNLGFVSCPRRTNVAITRARALLIIVGNPFTLSTDCYWKSVIRYCHDNKSYTGCSLENLL</sequence>
<proteinExistence type="predicted"/>
<keyword evidence="2" id="KW-0963">Cytoplasm</keyword>
<dbReference type="GO" id="GO:0005737">
    <property type="term" value="C:cytoplasm"/>
    <property type="evidence" value="ECO:0007669"/>
    <property type="project" value="UniProtKB-SubCell"/>
</dbReference>
<dbReference type="GO" id="GO:0003678">
    <property type="term" value="F:DNA helicase activity"/>
    <property type="evidence" value="ECO:0007669"/>
    <property type="project" value="UniProtKB-EC"/>
</dbReference>
<dbReference type="InterPro" id="IPR047187">
    <property type="entry name" value="SF1_C_Upf1"/>
</dbReference>
<dbReference type="CDD" id="cd18808">
    <property type="entry name" value="SF1_C_Upf1"/>
    <property type="match status" value="1"/>
</dbReference>
<evidence type="ECO:0000259" key="4">
    <source>
        <dbReference type="SMART" id="SM00487"/>
    </source>
</evidence>
<dbReference type="SUPFAM" id="SSF52540">
    <property type="entry name" value="P-loop containing nucleoside triphosphate hydrolases"/>
    <property type="match status" value="1"/>
</dbReference>
<evidence type="ECO:0000313" key="5">
    <source>
        <dbReference type="EMBL" id="KAL0273758.1"/>
    </source>
</evidence>
<dbReference type="Gene3D" id="3.40.50.300">
    <property type="entry name" value="P-loop containing nucleotide triphosphate hydrolases"/>
    <property type="match status" value="2"/>
</dbReference>
<comment type="subcellular location">
    <subcellularLocation>
        <location evidence="1">Cytoplasm</location>
    </subcellularLocation>
</comment>
<dbReference type="InterPro" id="IPR027417">
    <property type="entry name" value="P-loop_NTPase"/>
</dbReference>
<dbReference type="PANTHER" id="PTHR45418:SF5">
    <property type="entry name" value="BRCA2-INTERACTING PROTEIN-LIKE-RELATED"/>
    <property type="match status" value="1"/>
</dbReference>
<dbReference type="AlphaFoldDB" id="A0AAW2HV83"/>
<name>A0AAW2HV83_9NEOP</name>
<organism evidence="5">
    <name type="scientific">Menopon gallinae</name>
    <name type="common">poultry shaft louse</name>
    <dbReference type="NCBI Taxonomy" id="328185"/>
    <lineage>
        <taxon>Eukaryota</taxon>
        <taxon>Metazoa</taxon>
        <taxon>Ecdysozoa</taxon>
        <taxon>Arthropoda</taxon>
        <taxon>Hexapoda</taxon>
        <taxon>Insecta</taxon>
        <taxon>Pterygota</taxon>
        <taxon>Neoptera</taxon>
        <taxon>Paraneoptera</taxon>
        <taxon>Psocodea</taxon>
        <taxon>Troctomorpha</taxon>
        <taxon>Phthiraptera</taxon>
        <taxon>Amblycera</taxon>
        <taxon>Menoponidae</taxon>
        <taxon>Menopon</taxon>
    </lineage>
</organism>
<dbReference type="InterPro" id="IPR041679">
    <property type="entry name" value="DNA2/NAM7-like_C"/>
</dbReference>
<evidence type="ECO:0000256" key="3">
    <source>
        <dbReference type="ARBA" id="ARBA00048432"/>
    </source>
</evidence>
<dbReference type="InterPro" id="IPR014001">
    <property type="entry name" value="Helicase_ATP-bd"/>
</dbReference>
<comment type="caution">
    <text evidence="5">The sequence shown here is derived from an EMBL/GenBank/DDBJ whole genome shotgun (WGS) entry which is preliminary data.</text>
</comment>
<reference evidence="5" key="1">
    <citation type="journal article" date="2024" name="Gigascience">
        <title>Chromosome-level genome of the poultry shaft louse Menopon gallinae provides insight into the host-switching and adaptive evolution of parasitic lice.</title>
        <authorList>
            <person name="Xu Y."/>
            <person name="Ma L."/>
            <person name="Liu S."/>
            <person name="Liang Y."/>
            <person name="Liu Q."/>
            <person name="He Z."/>
            <person name="Tian L."/>
            <person name="Duan Y."/>
            <person name="Cai W."/>
            <person name="Li H."/>
            <person name="Song F."/>
        </authorList>
    </citation>
    <scope>NUCLEOTIDE SEQUENCE</scope>
    <source>
        <strain evidence="5">Cailab_2023a</strain>
    </source>
</reference>
<dbReference type="InterPro" id="IPR041677">
    <property type="entry name" value="DNA2/NAM7_AAA_11"/>
</dbReference>
<evidence type="ECO:0000256" key="1">
    <source>
        <dbReference type="ARBA" id="ARBA00004496"/>
    </source>
</evidence>
<gene>
    <name evidence="5" type="ORF">PYX00_006364</name>
</gene>
<comment type="catalytic activity">
    <reaction evidence="3">
        <text>ATP + H2O = ADP + phosphate + H(+)</text>
        <dbReference type="Rhea" id="RHEA:13065"/>
        <dbReference type="ChEBI" id="CHEBI:15377"/>
        <dbReference type="ChEBI" id="CHEBI:15378"/>
        <dbReference type="ChEBI" id="CHEBI:30616"/>
        <dbReference type="ChEBI" id="CHEBI:43474"/>
        <dbReference type="ChEBI" id="CHEBI:456216"/>
        <dbReference type="EC" id="3.6.4.12"/>
    </reaction>
    <physiologicalReaction direction="left-to-right" evidence="3">
        <dbReference type="Rhea" id="RHEA:13066"/>
    </physiologicalReaction>
</comment>
<protein>
    <recommendedName>
        <fullName evidence="4">Helicase ATP-binding domain-containing protein</fullName>
    </recommendedName>
</protein>
<feature type="domain" description="Helicase ATP-binding" evidence="4">
    <location>
        <begin position="572"/>
        <end position="793"/>
    </location>
</feature>
<dbReference type="PANTHER" id="PTHR45418">
    <property type="entry name" value="CANCER/TESTIS ANTIGEN 55"/>
    <property type="match status" value="1"/>
</dbReference>
<dbReference type="Pfam" id="PF13087">
    <property type="entry name" value="AAA_12"/>
    <property type="match status" value="1"/>
</dbReference>
<dbReference type="Pfam" id="PF13086">
    <property type="entry name" value="AAA_11"/>
    <property type="match status" value="2"/>
</dbReference>